<feature type="binding site" evidence="6">
    <location>
        <position position="16"/>
    </location>
    <ligand>
        <name>Zn(2+)</name>
        <dbReference type="ChEBI" id="CHEBI:29105"/>
    </ligand>
</feature>
<feature type="binding site" evidence="6">
    <location>
        <position position="54"/>
    </location>
    <ligand>
        <name>Zn(2+)</name>
        <dbReference type="ChEBI" id="CHEBI:29105"/>
    </ligand>
</feature>
<reference evidence="9 10" key="1">
    <citation type="submission" date="2024-05" db="EMBL/GenBank/DDBJ databases">
        <title>Genetic variation in Jamaican populations of the coffee berry borer (Hypothenemus hampei).</title>
        <authorList>
            <person name="Errbii M."/>
            <person name="Myrie A."/>
        </authorList>
    </citation>
    <scope>NUCLEOTIDE SEQUENCE [LARGE SCALE GENOMIC DNA]</scope>
    <source>
        <strain evidence="9">JA-Hopewell-2020-01-JO</strain>
        <tissue evidence="9">Whole body</tissue>
    </source>
</reference>
<dbReference type="InterPro" id="IPR013087">
    <property type="entry name" value="Znf_C2H2_type"/>
</dbReference>
<dbReference type="SMART" id="SM00355">
    <property type="entry name" value="ZnF_C2H2"/>
    <property type="match status" value="7"/>
</dbReference>
<evidence type="ECO:0000313" key="10">
    <source>
        <dbReference type="Proteomes" id="UP001566132"/>
    </source>
</evidence>
<protein>
    <submittedName>
        <fullName evidence="9">Uncharacterized protein</fullName>
    </submittedName>
</protein>
<evidence type="ECO:0000256" key="3">
    <source>
        <dbReference type="ARBA" id="ARBA00022771"/>
    </source>
</evidence>
<evidence type="ECO:0000256" key="2">
    <source>
        <dbReference type="ARBA" id="ARBA00022737"/>
    </source>
</evidence>
<dbReference type="EMBL" id="JBDJPC010000011">
    <property type="protein sequence ID" value="KAL1489623.1"/>
    <property type="molecule type" value="Genomic_DNA"/>
</dbReference>
<organism evidence="9 10">
    <name type="scientific">Hypothenemus hampei</name>
    <name type="common">Coffee berry borer</name>
    <dbReference type="NCBI Taxonomy" id="57062"/>
    <lineage>
        <taxon>Eukaryota</taxon>
        <taxon>Metazoa</taxon>
        <taxon>Ecdysozoa</taxon>
        <taxon>Arthropoda</taxon>
        <taxon>Hexapoda</taxon>
        <taxon>Insecta</taxon>
        <taxon>Pterygota</taxon>
        <taxon>Neoptera</taxon>
        <taxon>Endopterygota</taxon>
        <taxon>Coleoptera</taxon>
        <taxon>Polyphaga</taxon>
        <taxon>Cucujiformia</taxon>
        <taxon>Curculionidae</taxon>
        <taxon>Scolytinae</taxon>
        <taxon>Hypothenemus</taxon>
    </lineage>
</organism>
<dbReference type="InterPro" id="IPR022755">
    <property type="entry name" value="Znf_C2H2_jaz"/>
</dbReference>
<evidence type="ECO:0000256" key="1">
    <source>
        <dbReference type="ARBA" id="ARBA00022723"/>
    </source>
</evidence>
<evidence type="ECO:0000256" key="5">
    <source>
        <dbReference type="PROSITE-ProRule" id="PRU00042"/>
    </source>
</evidence>
<keyword evidence="2" id="KW-0677">Repeat</keyword>
<evidence type="ECO:0000256" key="4">
    <source>
        <dbReference type="ARBA" id="ARBA00022833"/>
    </source>
</evidence>
<dbReference type="GO" id="GO:0008270">
    <property type="term" value="F:zinc ion binding"/>
    <property type="evidence" value="ECO:0007669"/>
    <property type="project" value="UniProtKB-UniRule"/>
</dbReference>
<gene>
    <name evidence="9" type="ORF">ABEB36_013568</name>
</gene>
<evidence type="ECO:0000256" key="6">
    <source>
        <dbReference type="PROSITE-ProRule" id="PRU01263"/>
    </source>
</evidence>
<feature type="domain" description="C2H2-type" evidence="7">
    <location>
        <begin position="347"/>
        <end position="375"/>
    </location>
</feature>
<dbReference type="PANTHER" id="PTHR24379:SF121">
    <property type="entry name" value="C2H2-TYPE DOMAIN-CONTAINING PROTEIN"/>
    <property type="match status" value="1"/>
</dbReference>
<dbReference type="SUPFAM" id="SSF57716">
    <property type="entry name" value="Glucocorticoid receptor-like (DNA-binding domain)"/>
    <property type="match status" value="1"/>
</dbReference>
<keyword evidence="3 5" id="KW-0863">Zinc-finger</keyword>
<dbReference type="AlphaFoldDB" id="A0ABD1E4L0"/>
<dbReference type="SMART" id="SM00868">
    <property type="entry name" value="zf-AD"/>
    <property type="match status" value="2"/>
</dbReference>
<feature type="domain" description="ZAD" evidence="8">
    <location>
        <begin position="11"/>
        <end position="81"/>
    </location>
</feature>
<evidence type="ECO:0000313" key="9">
    <source>
        <dbReference type="EMBL" id="KAL1489623.1"/>
    </source>
</evidence>
<dbReference type="PANTHER" id="PTHR24379">
    <property type="entry name" value="KRAB AND ZINC FINGER DOMAIN-CONTAINING"/>
    <property type="match status" value="1"/>
</dbReference>
<dbReference type="PROSITE" id="PS00028">
    <property type="entry name" value="ZINC_FINGER_C2H2_1"/>
    <property type="match status" value="4"/>
</dbReference>
<keyword evidence="10" id="KW-1185">Reference proteome</keyword>
<dbReference type="Pfam" id="PF07776">
    <property type="entry name" value="zf-AD"/>
    <property type="match status" value="1"/>
</dbReference>
<accession>A0ABD1E4L0</accession>
<keyword evidence="1 6" id="KW-0479">Metal-binding</keyword>
<dbReference type="PROSITE" id="PS50157">
    <property type="entry name" value="ZINC_FINGER_C2H2_2"/>
    <property type="match status" value="2"/>
</dbReference>
<feature type="binding site" evidence="6">
    <location>
        <position position="13"/>
    </location>
    <ligand>
        <name>Zn(2+)</name>
        <dbReference type="ChEBI" id="CHEBI:29105"/>
    </ligand>
</feature>
<dbReference type="Pfam" id="PF12171">
    <property type="entry name" value="zf-C2H2_jaz"/>
    <property type="match status" value="1"/>
</dbReference>
<sequence>MEEIEESTNGSFCRLCLSTSVVYYSLEKNNGTEMLFSLTGIKIQEDNQYSTESCVKCWLDLKRAYSIQQKFIEFQAKFQLLGLDSIDSKIPETSLKNEKNPEEDISNISDLTNLIKMEVSEIENDSSNDKLELSNNSDDQFDYDELIYIKTNDECPIQIQTNCVICGVKCEDDTALYNHTNNHYNQEQTCDTCLIKLPNISSYRKHIEANHPEEANKTYCCGICTLSFRYLTLYDLHLAAVHPDTARSSKKRNKCNVSRFLTKSDENLTCDHCNKTFISKRSLKSHVKGHVRKPCPICSVEITVYNLSKHISSHTASPVVCHLCGLTSKNPESLRGHMYYTHSQKQIPCEICGRIFKKLYAHKMHMKKEHLAMLPHLESIQIVIGVFHLYRHPSYVVRPRLNSSAQTFHGGK</sequence>
<evidence type="ECO:0000259" key="7">
    <source>
        <dbReference type="PROSITE" id="PS50157"/>
    </source>
</evidence>
<proteinExistence type="predicted"/>
<dbReference type="Proteomes" id="UP001566132">
    <property type="component" value="Unassembled WGS sequence"/>
</dbReference>
<feature type="binding site" evidence="6">
    <location>
        <position position="57"/>
    </location>
    <ligand>
        <name>Zn(2+)</name>
        <dbReference type="ChEBI" id="CHEBI:29105"/>
    </ligand>
</feature>
<dbReference type="PROSITE" id="PS51915">
    <property type="entry name" value="ZAD"/>
    <property type="match status" value="1"/>
</dbReference>
<feature type="domain" description="C2H2-type" evidence="7">
    <location>
        <begin position="268"/>
        <end position="290"/>
    </location>
</feature>
<evidence type="ECO:0000259" key="8">
    <source>
        <dbReference type="PROSITE" id="PS51915"/>
    </source>
</evidence>
<dbReference type="InterPro" id="IPR012934">
    <property type="entry name" value="Znf_AD"/>
</dbReference>
<comment type="caution">
    <text evidence="9">The sequence shown here is derived from an EMBL/GenBank/DDBJ whole genome shotgun (WGS) entry which is preliminary data.</text>
</comment>
<dbReference type="Gene3D" id="3.30.160.60">
    <property type="entry name" value="Classic Zinc Finger"/>
    <property type="match status" value="3"/>
</dbReference>
<keyword evidence="4 6" id="KW-0862">Zinc</keyword>
<dbReference type="SUPFAM" id="SSF57667">
    <property type="entry name" value="beta-beta-alpha zinc fingers"/>
    <property type="match status" value="2"/>
</dbReference>
<name>A0ABD1E4L0_HYPHA</name>
<dbReference type="InterPro" id="IPR036236">
    <property type="entry name" value="Znf_C2H2_sf"/>
</dbReference>